<feature type="compositionally biased region" description="Polar residues" evidence="1">
    <location>
        <begin position="603"/>
        <end position="632"/>
    </location>
</feature>
<proteinExistence type="predicted"/>
<organism evidence="2 3">
    <name type="scientific">Pleomassaria siparia CBS 279.74</name>
    <dbReference type="NCBI Taxonomy" id="1314801"/>
    <lineage>
        <taxon>Eukaryota</taxon>
        <taxon>Fungi</taxon>
        <taxon>Dikarya</taxon>
        <taxon>Ascomycota</taxon>
        <taxon>Pezizomycotina</taxon>
        <taxon>Dothideomycetes</taxon>
        <taxon>Pleosporomycetidae</taxon>
        <taxon>Pleosporales</taxon>
        <taxon>Pleomassariaceae</taxon>
        <taxon>Pleomassaria</taxon>
    </lineage>
</organism>
<dbReference type="Proteomes" id="UP000799428">
    <property type="component" value="Unassembled WGS sequence"/>
</dbReference>
<feature type="compositionally biased region" description="Basic and acidic residues" evidence="1">
    <location>
        <begin position="74"/>
        <end position="95"/>
    </location>
</feature>
<reference evidence="2" key="1">
    <citation type="journal article" date="2020" name="Stud. Mycol.">
        <title>101 Dothideomycetes genomes: a test case for predicting lifestyles and emergence of pathogens.</title>
        <authorList>
            <person name="Haridas S."/>
            <person name="Albert R."/>
            <person name="Binder M."/>
            <person name="Bloem J."/>
            <person name="Labutti K."/>
            <person name="Salamov A."/>
            <person name="Andreopoulos B."/>
            <person name="Baker S."/>
            <person name="Barry K."/>
            <person name="Bills G."/>
            <person name="Bluhm B."/>
            <person name="Cannon C."/>
            <person name="Castanera R."/>
            <person name="Culley D."/>
            <person name="Daum C."/>
            <person name="Ezra D."/>
            <person name="Gonzalez J."/>
            <person name="Henrissat B."/>
            <person name="Kuo A."/>
            <person name="Liang C."/>
            <person name="Lipzen A."/>
            <person name="Lutzoni F."/>
            <person name="Magnuson J."/>
            <person name="Mondo S."/>
            <person name="Nolan M."/>
            <person name="Ohm R."/>
            <person name="Pangilinan J."/>
            <person name="Park H.-J."/>
            <person name="Ramirez L."/>
            <person name="Alfaro M."/>
            <person name="Sun H."/>
            <person name="Tritt A."/>
            <person name="Yoshinaga Y."/>
            <person name="Zwiers L.-H."/>
            <person name="Turgeon B."/>
            <person name="Goodwin S."/>
            <person name="Spatafora J."/>
            <person name="Crous P."/>
            <person name="Grigoriev I."/>
        </authorList>
    </citation>
    <scope>NUCLEOTIDE SEQUENCE</scope>
    <source>
        <strain evidence="2">CBS 279.74</strain>
    </source>
</reference>
<feature type="region of interest" description="Disordered" evidence="1">
    <location>
        <begin position="478"/>
        <end position="729"/>
    </location>
</feature>
<feature type="region of interest" description="Disordered" evidence="1">
    <location>
        <begin position="36"/>
        <end position="202"/>
    </location>
</feature>
<feature type="compositionally biased region" description="Basic and acidic residues" evidence="1">
    <location>
        <begin position="344"/>
        <end position="435"/>
    </location>
</feature>
<feature type="compositionally biased region" description="Polar residues" evidence="1">
    <location>
        <begin position="36"/>
        <end position="61"/>
    </location>
</feature>
<protein>
    <submittedName>
        <fullName evidence="2">Uncharacterized protein</fullName>
    </submittedName>
</protein>
<feature type="region of interest" description="Disordered" evidence="1">
    <location>
        <begin position="344"/>
        <end position="454"/>
    </location>
</feature>
<dbReference type="PANTHER" id="PTHR23159:SF31">
    <property type="entry name" value="CENTROSOME-ASSOCIATED PROTEIN CEP250 ISOFORM X1"/>
    <property type="match status" value="1"/>
</dbReference>
<name>A0A6G1JY05_9PLEO</name>
<feature type="compositionally biased region" description="Polar residues" evidence="1">
    <location>
        <begin position="650"/>
        <end position="665"/>
    </location>
</feature>
<feature type="region of interest" description="Disordered" evidence="1">
    <location>
        <begin position="271"/>
        <end position="294"/>
    </location>
</feature>
<keyword evidence="3" id="KW-1185">Reference proteome</keyword>
<dbReference type="AlphaFoldDB" id="A0A6G1JY05"/>
<accession>A0A6G1JY05</accession>
<feature type="compositionally biased region" description="Basic and acidic residues" evidence="1">
    <location>
        <begin position="670"/>
        <end position="703"/>
    </location>
</feature>
<feature type="compositionally biased region" description="Low complexity" evidence="1">
    <location>
        <begin position="271"/>
        <end position="284"/>
    </location>
</feature>
<sequence length="729" mass="81732">MCRIDERIYTDNNGRRQMFEEPFLCHKSKHGKYCSSVTRNKTEYVSQRTPITRDSSSSPASYNPPTPTGSYMVQERRPSKPERRPSTRDGPRMKPEIIIQFGSSRKTEGNKYPAVSKTYKRSSLGGTSTGSNDVAVESPGSDASFTLRTGLADTPVHLPYQQPPGYTTRPAVPHHHHTSSASSSQPPSLYATSEPDSPTGRLASRYLPTIVHNPPPTFTTSSSPTATWAIPVPPPTGQHYGNITSPQDSTARANIGPDGLFPLDYSDFHNHSTSSHASSTRAAAPEITDRDAERARLRKHNAEAERARQQEEHRQLALQIAQEEAQKRAQALQEEAKQVRFELGRAEARAKERSEGQYAEKEKRRAEERDVARQRKQDAQDEQDRLAAKEEKKQKTDRLREDVARKEAQVKEAESRQKRESRPRDSRPPTRDTTTKRHHSRRASITQAQANERDLLLAEEQAQVIREREATEIREREERAATLRQKQQTTQYWDPRGGDRYPVATAMNEGPGVAHRGSVSGRRPSISVVAPPPMGLGRTNSTRRVSVIQPAPPANLPSLTTSFPPNYSTRPPSSHRQNPPTAMFSPGSSAQAYTRPQPAHHSASYNQDNPFAQPPRISQENPFVSTVPQPTLSRDPWDGRNMREALPQAAQLQTRQPSTLGVEQSHTLKRRGEDVTNRSAAQDRIRTHDRARQATRNMDKVIGFEDGYTSTDSEEKAGYASRKKDKRGY</sequence>
<evidence type="ECO:0000256" key="1">
    <source>
        <dbReference type="SAM" id="MobiDB-lite"/>
    </source>
</evidence>
<dbReference type="PANTHER" id="PTHR23159">
    <property type="entry name" value="CENTROSOMAL PROTEIN 2"/>
    <property type="match status" value="1"/>
</dbReference>
<gene>
    <name evidence="2" type="ORF">K504DRAFT_460237</name>
</gene>
<dbReference type="EMBL" id="MU005778">
    <property type="protein sequence ID" value="KAF2705494.1"/>
    <property type="molecule type" value="Genomic_DNA"/>
</dbReference>
<dbReference type="OrthoDB" id="3937441at2759"/>
<feature type="compositionally biased region" description="Polar residues" evidence="1">
    <location>
        <begin position="557"/>
        <end position="594"/>
    </location>
</feature>
<feature type="compositionally biased region" description="Low complexity" evidence="1">
    <location>
        <begin position="179"/>
        <end position="188"/>
    </location>
</feature>
<feature type="compositionally biased region" description="Polar residues" evidence="1">
    <location>
        <begin position="239"/>
        <end position="252"/>
    </location>
</feature>
<evidence type="ECO:0000313" key="3">
    <source>
        <dbReference type="Proteomes" id="UP000799428"/>
    </source>
</evidence>
<dbReference type="CDD" id="cd06503">
    <property type="entry name" value="ATP-synt_Fo_b"/>
    <property type="match status" value="1"/>
</dbReference>
<feature type="region of interest" description="Disordered" evidence="1">
    <location>
        <begin position="235"/>
        <end position="256"/>
    </location>
</feature>
<evidence type="ECO:0000313" key="2">
    <source>
        <dbReference type="EMBL" id="KAF2705494.1"/>
    </source>
</evidence>